<dbReference type="InterPro" id="IPR012337">
    <property type="entry name" value="RNaseH-like_sf"/>
</dbReference>
<evidence type="ECO:0000259" key="3">
    <source>
        <dbReference type="SMART" id="SM00479"/>
    </source>
</evidence>
<proteinExistence type="predicted"/>
<comment type="function">
    <text evidence="1">DNA polymerase III is a complex, multichain enzyme responsible for most of the replicative synthesis in bacteria. The epsilon subunit contain the editing function and is a proofreading 3'-5' exonuclease.</text>
</comment>
<comment type="subunit">
    <text evidence="2">DNA polymerase III contains a core (composed of alpha, epsilon and theta chains) that associates with a tau subunit. This core dimerizes to form the POLIII' complex. PolIII' associates with the gamma complex (composed of gamma, delta, delta', psi and chi chains) and with the beta chain to form the complete DNA polymerase III complex.</text>
</comment>
<dbReference type="InterPro" id="IPR013520">
    <property type="entry name" value="Ribonucl_H"/>
</dbReference>
<dbReference type="NCBIfam" id="NF006316">
    <property type="entry name" value="PRK08517.1"/>
    <property type="match status" value="1"/>
</dbReference>
<dbReference type="GO" id="GO:0003677">
    <property type="term" value="F:DNA binding"/>
    <property type="evidence" value="ECO:0007669"/>
    <property type="project" value="InterPro"/>
</dbReference>
<dbReference type="RefSeq" id="WP_109158369.1">
    <property type="nucleotide sequence ID" value="NZ_JAUQUD010000009.1"/>
</dbReference>
<evidence type="ECO:0000256" key="2">
    <source>
        <dbReference type="ARBA" id="ARBA00026073"/>
    </source>
</evidence>
<dbReference type="GO" id="GO:0003887">
    <property type="term" value="F:DNA-directed DNA polymerase activity"/>
    <property type="evidence" value="ECO:0007669"/>
    <property type="project" value="InterPro"/>
</dbReference>
<dbReference type="GO" id="GO:0045004">
    <property type="term" value="P:DNA replication proofreading"/>
    <property type="evidence" value="ECO:0007669"/>
    <property type="project" value="TreeGrafter"/>
</dbReference>
<dbReference type="InterPro" id="IPR036397">
    <property type="entry name" value="RNaseH_sf"/>
</dbReference>
<protein>
    <submittedName>
        <fullName evidence="4">3'-5' exonuclease</fullName>
    </submittedName>
</protein>
<keyword evidence="4" id="KW-0540">Nuclease</keyword>
<dbReference type="PANTHER" id="PTHR30231:SF41">
    <property type="entry name" value="DNA POLYMERASE III SUBUNIT EPSILON"/>
    <property type="match status" value="1"/>
</dbReference>
<sequence>MKSFKKKYILKPIKPNFIDIIRRLKKEPIEFNEFLSLLEIYSDKFYESSELEFELLLINGFPLDIKDNFVYLRTTQTLIEDQTFCFVDIETNGGSPNKGHQVIELGAVKYKNGQIIDKFDSLVYAKEIPSFIQEVTNISPNMLLNAPRVEKVLKEFKEFLKDDVFVAHDIKFDYNFISQSFEKYSLGKLLNRKLCTIDLSKRTIKSDKYGLSTLKEILKIDVQNHHRAYYDALTTSKIFEECLKNIDKNLIKTTEDLIAFSKSNNILKN</sequence>
<dbReference type="Gene3D" id="1.20.5.140">
    <property type="match status" value="1"/>
</dbReference>
<dbReference type="PANTHER" id="PTHR30231">
    <property type="entry name" value="DNA POLYMERASE III SUBUNIT EPSILON"/>
    <property type="match status" value="1"/>
</dbReference>
<dbReference type="GO" id="GO:0008408">
    <property type="term" value="F:3'-5' exonuclease activity"/>
    <property type="evidence" value="ECO:0007669"/>
    <property type="project" value="TreeGrafter"/>
</dbReference>
<keyword evidence="4" id="KW-0378">Hydrolase</keyword>
<name>A0A2U2C106_9BACT</name>
<accession>A0A2U2C106</accession>
<dbReference type="Pfam" id="PF00929">
    <property type="entry name" value="RNase_T"/>
    <property type="match status" value="1"/>
</dbReference>
<feature type="domain" description="Exonuclease" evidence="3">
    <location>
        <begin position="83"/>
        <end position="248"/>
    </location>
</feature>
<dbReference type="Proteomes" id="UP000245014">
    <property type="component" value="Unassembled WGS sequence"/>
</dbReference>
<dbReference type="AlphaFoldDB" id="A0A2U2C106"/>
<evidence type="ECO:0000256" key="1">
    <source>
        <dbReference type="ARBA" id="ARBA00025483"/>
    </source>
</evidence>
<dbReference type="FunFam" id="3.30.420.10:FF:000045">
    <property type="entry name" value="3'-5' exonuclease DinG"/>
    <property type="match status" value="1"/>
</dbReference>
<dbReference type="GO" id="GO:0005829">
    <property type="term" value="C:cytosol"/>
    <property type="evidence" value="ECO:0007669"/>
    <property type="project" value="TreeGrafter"/>
</dbReference>
<keyword evidence="4" id="KW-0269">Exonuclease</keyword>
<dbReference type="SUPFAM" id="SSF53098">
    <property type="entry name" value="Ribonuclease H-like"/>
    <property type="match status" value="1"/>
</dbReference>
<dbReference type="NCBIfam" id="TIGR00573">
    <property type="entry name" value="dnaq"/>
    <property type="match status" value="1"/>
</dbReference>
<dbReference type="STRING" id="28200.GCA_001572935_00979"/>
<dbReference type="EMBL" id="QEYI01000003">
    <property type="protein sequence ID" value="PWE21651.1"/>
    <property type="molecule type" value="Genomic_DNA"/>
</dbReference>
<evidence type="ECO:0000313" key="5">
    <source>
        <dbReference type="Proteomes" id="UP000245014"/>
    </source>
</evidence>
<dbReference type="Gene3D" id="3.30.420.10">
    <property type="entry name" value="Ribonuclease H-like superfamily/Ribonuclease H"/>
    <property type="match status" value="1"/>
</dbReference>
<comment type="caution">
    <text evidence="4">The sequence shown here is derived from an EMBL/GenBank/DDBJ whole genome shotgun (WGS) entry which is preliminary data.</text>
</comment>
<organism evidence="4 5">
    <name type="scientific">Aliarcobacter skirrowii</name>
    <dbReference type="NCBI Taxonomy" id="28200"/>
    <lineage>
        <taxon>Bacteria</taxon>
        <taxon>Pseudomonadati</taxon>
        <taxon>Campylobacterota</taxon>
        <taxon>Epsilonproteobacteria</taxon>
        <taxon>Campylobacterales</taxon>
        <taxon>Arcobacteraceae</taxon>
        <taxon>Aliarcobacter</taxon>
    </lineage>
</organism>
<dbReference type="CDD" id="cd06127">
    <property type="entry name" value="DEDDh"/>
    <property type="match status" value="1"/>
</dbReference>
<dbReference type="InterPro" id="IPR006054">
    <property type="entry name" value="DnaQ"/>
</dbReference>
<gene>
    <name evidence="4" type="ORF">DF188_05395</name>
</gene>
<reference evidence="4 5" key="1">
    <citation type="submission" date="2018-05" db="EMBL/GenBank/DDBJ databases">
        <title>Antimicrobial susceptibility testing and genomic analysis of Arcobacter skirrowii strains and one Arcobacter butzleri isolated from German poultry farms.</title>
        <authorList>
            <person name="Haenel I."/>
            <person name="Hotzel H."/>
            <person name="Tomaso H."/>
            <person name="Busch A."/>
        </authorList>
    </citation>
    <scope>NUCLEOTIDE SEQUENCE [LARGE SCALE GENOMIC DNA]</scope>
    <source>
        <strain evidence="5">v</strain>
    </source>
</reference>
<dbReference type="SMART" id="SM00479">
    <property type="entry name" value="EXOIII"/>
    <property type="match status" value="1"/>
</dbReference>
<evidence type="ECO:0000313" key="4">
    <source>
        <dbReference type="EMBL" id="PWE21651.1"/>
    </source>
</evidence>